<dbReference type="AlphaFoldDB" id="A0AAW6U236"/>
<dbReference type="SUPFAM" id="SSF52317">
    <property type="entry name" value="Class I glutamine amidotransferase-like"/>
    <property type="match status" value="1"/>
</dbReference>
<dbReference type="RefSeq" id="WP_349246362.1">
    <property type="nucleotide sequence ID" value="NZ_JASCXX010000026.1"/>
</dbReference>
<dbReference type="InterPro" id="IPR029062">
    <property type="entry name" value="Class_I_gatase-like"/>
</dbReference>
<feature type="domain" description="3-keto-alpha-glucoside-1,2-lyase/3-keto-2-hydroxy-glucal hydratase" evidence="3">
    <location>
        <begin position="26"/>
        <end position="206"/>
    </location>
</feature>
<comment type="caution">
    <text evidence="4">The sequence shown here is derived from an EMBL/GenBank/DDBJ whole genome shotgun (WGS) entry which is preliminary data.</text>
</comment>
<evidence type="ECO:0000256" key="1">
    <source>
        <dbReference type="SAM" id="SignalP"/>
    </source>
</evidence>
<feature type="domain" description="3-keto-alpha-glucoside-1,2-lyase/3-keto-2-hydroxy-glucal hydratase" evidence="3">
    <location>
        <begin position="215"/>
        <end position="395"/>
    </location>
</feature>
<dbReference type="Gene3D" id="2.60.120.560">
    <property type="entry name" value="Exo-inulinase, domain 1"/>
    <property type="match status" value="3"/>
</dbReference>
<feature type="chain" id="PRO_5043879868" evidence="1">
    <location>
        <begin position="23"/>
        <end position="809"/>
    </location>
</feature>
<evidence type="ECO:0000313" key="4">
    <source>
        <dbReference type="EMBL" id="MDI6450955.1"/>
    </source>
</evidence>
<name>A0AAW6U236_9BACT</name>
<reference evidence="4" key="1">
    <citation type="submission" date="2023-05" db="EMBL/GenBank/DDBJ databases">
        <title>Anaerotaeda fermentans gen. nov., sp. nov., a novel anaerobic planctomycete of the new family within the order Sedimentisphaerales isolated from Taman Peninsula, Russia.</title>
        <authorList>
            <person name="Khomyakova M.A."/>
            <person name="Merkel A.Y."/>
            <person name="Slobodkin A.I."/>
        </authorList>
    </citation>
    <scope>NUCLEOTIDE SEQUENCE</scope>
    <source>
        <strain evidence="4">M17dextr</strain>
    </source>
</reference>
<dbReference type="PANTHER" id="PTHR40469">
    <property type="entry name" value="SECRETED GLYCOSYL HYDROLASE"/>
    <property type="match status" value="1"/>
</dbReference>
<proteinExistence type="predicted"/>
<dbReference type="PANTHER" id="PTHR40469:SF2">
    <property type="entry name" value="GALACTOSE-BINDING DOMAIN-LIKE SUPERFAMILY PROTEIN"/>
    <property type="match status" value="1"/>
</dbReference>
<dbReference type="Pfam" id="PF06283">
    <property type="entry name" value="ThuA"/>
    <property type="match status" value="1"/>
</dbReference>
<feature type="domain" description="ThuA-like" evidence="2">
    <location>
        <begin position="618"/>
        <end position="803"/>
    </location>
</feature>
<organism evidence="4 5">
    <name type="scientific">Anaerobaca lacustris</name>
    <dbReference type="NCBI Taxonomy" id="3044600"/>
    <lineage>
        <taxon>Bacteria</taxon>
        <taxon>Pseudomonadati</taxon>
        <taxon>Planctomycetota</taxon>
        <taxon>Phycisphaerae</taxon>
        <taxon>Sedimentisphaerales</taxon>
        <taxon>Anaerobacaceae</taxon>
        <taxon>Anaerobaca</taxon>
    </lineage>
</organism>
<evidence type="ECO:0000313" key="5">
    <source>
        <dbReference type="Proteomes" id="UP001431776"/>
    </source>
</evidence>
<accession>A0AAW6U236</accession>
<dbReference type="GO" id="GO:0016787">
    <property type="term" value="F:hydrolase activity"/>
    <property type="evidence" value="ECO:0007669"/>
    <property type="project" value="InterPro"/>
</dbReference>
<feature type="signal peptide" evidence="1">
    <location>
        <begin position="1"/>
        <end position="22"/>
    </location>
</feature>
<dbReference type="EMBL" id="JASCXX010000026">
    <property type="protein sequence ID" value="MDI6450955.1"/>
    <property type="molecule type" value="Genomic_DNA"/>
</dbReference>
<keyword evidence="5" id="KW-1185">Reference proteome</keyword>
<evidence type="ECO:0000259" key="2">
    <source>
        <dbReference type="Pfam" id="PF06283"/>
    </source>
</evidence>
<dbReference type="Gene3D" id="3.40.50.880">
    <property type="match status" value="1"/>
</dbReference>
<protein>
    <submittedName>
        <fullName evidence="4">DUF1080 domain-containing protein</fullName>
    </submittedName>
</protein>
<gene>
    <name evidence="4" type="ORF">QJ522_17980</name>
</gene>
<dbReference type="InterPro" id="IPR010496">
    <property type="entry name" value="AL/BT2_dom"/>
</dbReference>
<keyword evidence="1" id="KW-0732">Signal</keyword>
<feature type="domain" description="3-keto-alpha-glucoside-1,2-lyase/3-keto-2-hydroxy-glucal hydratase" evidence="3">
    <location>
        <begin position="404"/>
        <end position="584"/>
    </location>
</feature>
<sequence>MLKKTTLGLLTCCLITVCSAAADDGGWITLFDGTKGLEGWKASENEGTFRVEDGKLIVHGKRSHLFYTGPVNGGTFRNFEFRADVMTMPKANSGIYFHTAYQETDWPAKGYECQVNTTHSDRRKTGGLYGVQDVIDDAPSKDGEWFHYYIKVVGKHVTIKVDGRTTVNWIEPEGWSRGGRKIDSGTFAIQGHDPESVIHYRNIQVKPLPDTADDGWVSLFDGTKGLEGWRASENEGTFRVEDGKLIVHGRRSHLFYTGPVNGADFKNFEFRADVLTHPKANSGIYFHTAYQEKGWPNKGYECQVNTTHSDRKKTGGLYDVQDVMDNAPSTDGKWFHYYIKVVGKHITIQIDDRTTVNWIEPEGWDRGGRRIDRGTFAIQGHDPDSIIHYKNIMVKPLPDDASDGWVSLFDGTKGLEGWRASENQGTFRVDDGKLIVHGKRSHLFYTGSVNGGAFKDFEFQAQVLTMPKANSGIYFHTEYQETDWPAKGYECQVNSTHSDRRKTGGLYAVQDVMDNAPSKDGEWFHYYIKVVGKRIVITIDGKTTVDWTEPDDWDRGGRKISAGTFAIQGHDPDSIIHFRNIMVKPLDPIKVVVVTGGHDFEHGPFFKLFQGYDDITYVEAAQKDHSELFEDISGWDYDVIVLYNMTQNISPRRQENFKTLLRDKGVGLVALHHAQGAFPDWDEYRKIIGAKYPLKDQTIDGVAFKTGTYKHDVDLTVRIADRNHPITRGLSDFDIHDETYKGVWFAKDNHVLLTTAHETSDKTIGWMRPNYGKARVCFFQGGHDSKAYANPNFREIVVRSIRWSASRLN</sequence>
<evidence type="ECO:0000259" key="3">
    <source>
        <dbReference type="Pfam" id="PF06439"/>
    </source>
</evidence>
<dbReference type="InterPro" id="IPR029010">
    <property type="entry name" value="ThuA-like"/>
</dbReference>
<dbReference type="Pfam" id="PF06439">
    <property type="entry name" value="3keto-disac_hyd"/>
    <property type="match status" value="3"/>
</dbReference>
<dbReference type="Proteomes" id="UP001431776">
    <property type="component" value="Unassembled WGS sequence"/>
</dbReference>